<sequence length="195" mass="21364">MGSLLETMYDLLLKPQKAMPEIMQTKSLKQSLLVVLFCTMLTTWGGLTTGLFSGTSQIIIVFFDMIGSLFIWGAAAAIWHLFAELTGGCGQIKQLLKLLGFIYFIDVLLMPIYLVAAVTSSAGIVVVATILVWIWKGVLSIFVLKAVYGMSGAKAVLVFFLPFLIFVGIFLCSMLLAGSLMMTMFNELMVNPPQI</sequence>
<keyword evidence="3 5" id="KW-1133">Transmembrane helix</keyword>
<evidence type="ECO:0000256" key="4">
    <source>
        <dbReference type="ARBA" id="ARBA00023136"/>
    </source>
</evidence>
<dbReference type="AlphaFoldDB" id="A0A1H7CT55"/>
<dbReference type="Proteomes" id="UP000199662">
    <property type="component" value="Unassembled WGS sequence"/>
</dbReference>
<feature type="transmembrane region" description="Helical" evidence="5">
    <location>
        <begin position="156"/>
        <end position="182"/>
    </location>
</feature>
<comment type="subcellular location">
    <subcellularLocation>
        <location evidence="1">Membrane</location>
        <topology evidence="1">Multi-pass membrane protein</topology>
    </subcellularLocation>
</comment>
<reference evidence="7 8" key="1">
    <citation type="submission" date="2016-10" db="EMBL/GenBank/DDBJ databases">
        <authorList>
            <person name="de Groot N.N."/>
        </authorList>
    </citation>
    <scope>NUCLEOTIDE SEQUENCE [LARGE SCALE GENOMIC DNA]</scope>
    <source>
        <strain evidence="7 8">DSM 2179</strain>
    </source>
</reference>
<feature type="transmembrane region" description="Helical" evidence="5">
    <location>
        <begin position="95"/>
        <end position="116"/>
    </location>
</feature>
<feature type="transmembrane region" description="Helical" evidence="5">
    <location>
        <begin position="58"/>
        <end position="83"/>
    </location>
</feature>
<dbReference type="GO" id="GO:0016020">
    <property type="term" value="C:membrane"/>
    <property type="evidence" value="ECO:0007669"/>
    <property type="project" value="UniProtKB-SubCell"/>
</dbReference>
<dbReference type="InterPro" id="IPR006977">
    <property type="entry name" value="Yip1_dom"/>
</dbReference>
<evidence type="ECO:0000313" key="7">
    <source>
        <dbReference type="EMBL" id="SEJ92848.1"/>
    </source>
</evidence>
<evidence type="ECO:0000256" key="3">
    <source>
        <dbReference type="ARBA" id="ARBA00022989"/>
    </source>
</evidence>
<protein>
    <submittedName>
        <fullName evidence="7">Yip1 domain-containing protein</fullName>
    </submittedName>
</protein>
<dbReference type="EMBL" id="FNZK01000025">
    <property type="protein sequence ID" value="SEJ92848.1"/>
    <property type="molecule type" value="Genomic_DNA"/>
</dbReference>
<accession>A0A1H7CT55</accession>
<dbReference type="Pfam" id="PF04893">
    <property type="entry name" value="Yip1"/>
    <property type="match status" value="1"/>
</dbReference>
<feature type="domain" description="Yip1" evidence="6">
    <location>
        <begin position="10"/>
        <end position="170"/>
    </location>
</feature>
<keyword evidence="2 5" id="KW-0812">Transmembrane</keyword>
<evidence type="ECO:0000256" key="2">
    <source>
        <dbReference type="ARBA" id="ARBA00022692"/>
    </source>
</evidence>
<evidence type="ECO:0000259" key="6">
    <source>
        <dbReference type="Pfam" id="PF04893"/>
    </source>
</evidence>
<dbReference type="STRING" id="84035.SAMN05660742_12523"/>
<evidence type="ECO:0000256" key="5">
    <source>
        <dbReference type="SAM" id="Phobius"/>
    </source>
</evidence>
<proteinExistence type="predicted"/>
<feature type="transmembrane region" description="Helical" evidence="5">
    <location>
        <begin position="122"/>
        <end position="144"/>
    </location>
</feature>
<gene>
    <name evidence="7" type="ORF">SAMN05660742_12523</name>
</gene>
<evidence type="ECO:0000256" key="1">
    <source>
        <dbReference type="ARBA" id="ARBA00004141"/>
    </source>
</evidence>
<keyword evidence="4 5" id="KW-0472">Membrane</keyword>
<feature type="transmembrane region" description="Helical" evidence="5">
    <location>
        <begin position="32"/>
        <end position="52"/>
    </location>
</feature>
<organism evidence="7 8">
    <name type="scientific">Propionispira arboris</name>
    <dbReference type="NCBI Taxonomy" id="84035"/>
    <lineage>
        <taxon>Bacteria</taxon>
        <taxon>Bacillati</taxon>
        <taxon>Bacillota</taxon>
        <taxon>Negativicutes</taxon>
        <taxon>Selenomonadales</taxon>
        <taxon>Selenomonadaceae</taxon>
        <taxon>Propionispira</taxon>
    </lineage>
</organism>
<evidence type="ECO:0000313" key="8">
    <source>
        <dbReference type="Proteomes" id="UP000199662"/>
    </source>
</evidence>
<name>A0A1H7CT55_9FIRM</name>
<keyword evidence="8" id="KW-1185">Reference proteome</keyword>